<dbReference type="Proteomes" id="UP000070344">
    <property type="component" value="Unassembled WGS sequence"/>
</dbReference>
<evidence type="ECO:0000313" key="2">
    <source>
        <dbReference type="Proteomes" id="UP000070344"/>
    </source>
</evidence>
<gene>
    <name evidence="1" type="ORF">AKJ41_01125</name>
</gene>
<reference evidence="1 2" key="1">
    <citation type="journal article" date="2016" name="Sci. Rep.">
        <title>Metabolic traits of an uncultured archaeal lineage -MSBL1- from brine pools of the Red Sea.</title>
        <authorList>
            <person name="Mwirichia R."/>
            <person name="Alam I."/>
            <person name="Rashid M."/>
            <person name="Vinu M."/>
            <person name="Ba-Alawi W."/>
            <person name="Anthony Kamau A."/>
            <person name="Kamanda Ngugi D."/>
            <person name="Goker M."/>
            <person name="Klenk H.P."/>
            <person name="Bajic V."/>
            <person name="Stingl U."/>
        </authorList>
    </citation>
    <scope>NUCLEOTIDE SEQUENCE [LARGE SCALE GENOMIC DNA]</scope>
    <source>
        <strain evidence="1">SCGC-AAA259O05</strain>
    </source>
</reference>
<name>A0A133V556_9EURY</name>
<keyword evidence="2" id="KW-1185">Reference proteome</keyword>
<evidence type="ECO:0000313" key="1">
    <source>
        <dbReference type="EMBL" id="KXB01572.1"/>
    </source>
</evidence>
<dbReference type="AlphaFoldDB" id="A0A133V556"/>
<comment type="caution">
    <text evidence="1">The sequence shown here is derived from an EMBL/GenBank/DDBJ whole genome shotgun (WGS) entry which is preliminary data.</text>
</comment>
<organism evidence="1 2">
    <name type="scientific">candidate division MSBL1 archaeon SCGC-AAA259O05</name>
    <dbReference type="NCBI Taxonomy" id="1698271"/>
    <lineage>
        <taxon>Archaea</taxon>
        <taxon>Methanobacteriati</taxon>
        <taxon>Methanobacteriota</taxon>
        <taxon>candidate division MSBL1</taxon>
    </lineage>
</organism>
<proteinExistence type="predicted"/>
<accession>A0A133V556</accession>
<sequence length="176" mass="20701">MRYGSNWNDLDHDEEEKIWKTLITQVDTTYYRKNLHSIVAEWINENYYLDLEVEMYDPDEDALKLDTVQARVRTTQHGGYVYLDIPRQREVVIKKSYTGTPDLGRAIDTAINEFAENRDLFTRGVLDEVDIDGEVDPERLRGIEEYIYERVAGDFGRRYLSMLEEQIPGLTKIKRG</sequence>
<dbReference type="EMBL" id="LHXV01000008">
    <property type="protein sequence ID" value="KXB01572.1"/>
    <property type="molecule type" value="Genomic_DNA"/>
</dbReference>
<protein>
    <submittedName>
        <fullName evidence="1">Uncharacterized protein</fullName>
    </submittedName>
</protein>